<sequence>MADRCLDAKSFDMFVPPRSQPSTTASSRANTNTSHSTAPTPDSLSSPAPSSLSIKEDPDATIPEEDVKPALTSLDSLLQSKAPADLSEVASKTKPSVQAIVTLLEDIVRTFIDLINDRQLTLDHPVTTSFDPKFSASTPPPWPQGVEDLPAYLKRLISLAAETEYRMVVQGLDTHVYKNGHAGVFVTSDVVGVPPGVVRHIVAIFRFRKREGAWRCFTVEEVIGIQNTSDGDPIAGGFAGPF</sequence>
<evidence type="ECO:0008006" key="4">
    <source>
        <dbReference type="Google" id="ProtNLM"/>
    </source>
</evidence>
<organism evidence="2 3">
    <name type="scientific">Cercospora zeae-maydis SCOH1-5</name>
    <dbReference type="NCBI Taxonomy" id="717836"/>
    <lineage>
        <taxon>Eukaryota</taxon>
        <taxon>Fungi</taxon>
        <taxon>Dikarya</taxon>
        <taxon>Ascomycota</taxon>
        <taxon>Pezizomycotina</taxon>
        <taxon>Dothideomycetes</taxon>
        <taxon>Dothideomycetidae</taxon>
        <taxon>Mycosphaerellales</taxon>
        <taxon>Mycosphaerellaceae</taxon>
        <taxon>Cercospora</taxon>
    </lineage>
</organism>
<evidence type="ECO:0000313" key="2">
    <source>
        <dbReference type="EMBL" id="KAF2213980.1"/>
    </source>
</evidence>
<feature type="region of interest" description="Disordered" evidence="1">
    <location>
        <begin position="1"/>
        <end position="62"/>
    </location>
</feature>
<evidence type="ECO:0000313" key="3">
    <source>
        <dbReference type="Proteomes" id="UP000799539"/>
    </source>
</evidence>
<feature type="compositionally biased region" description="Low complexity" evidence="1">
    <location>
        <begin position="22"/>
        <end position="53"/>
    </location>
</feature>
<protein>
    <recommendedName>
        <fullName evidence="4">SnoaL-like domain-containing protein</fullName>
    </recommendedName>
</protein>
<name>A0A6A6FKS4_9PEZI</name>
<dbReference type="AlphaFoldDB" id="A0A6A6FKS4"/>
<dbReference type="EMBL" id="ML992669">
    <property type="protein sequence ID" value="KAF2213980.1"/>
    <property type="molecule type" value="Genomic_DNA"/>
</dbReference>
<reference evidence="2" key="1">
    <citation type="journal article" date="2020" name="Stud. Mycol.">
        <title>101 Dothideomycetes genomes: a test case for predicting lifestyles and emergence of pathogens.</title>
        <authorList>
            <person name="Haridas S."/>
            <person name="Albert R."/>
            <person name="Binder M."/>
            <person name="Bloem J."/>
            <person name="Labutti K."/>
            <person name="Salamov A."/>
            <person name="Andreopoulos B."/>
            <person name="Baker S."/>
            <person name="Barry K."/>
            <person name="Bills G."/>
            <person name="Bluhm B."/>
            <person name="Cannon C."/>
            <person name="Castanera R."/>
            <person name="Culley D."/>
            <person name="Daum C."/>
            <person name="Ezra D."/>
            <person name="Gonzalez J."/>
            <person name="Henrissat B."/>
            <person name="Kuo A."/>
            <person name="Liang C."/>
            <person name="Lipzen A."/>
            <person name="Lutzoni F."/>
            <person name="Magnuson J."/>
            <person name="Mondo S."/>
            <person name="Nolan M."/>
            <person name="Ohm R."/>
            <person name="Pangilinan J."/>
            <person name="Park H.-J."/>
            <person name="Ramirez L."/>
            <person name="Alfaro M."/>
            <person name="Sun H."/>
            <person name="Tritt A."/>
            <person name="Yoshinaga Y."/>
            <person name="Zwiers L.-H."/>
            <person name="Turgeon B."/>
            <person name="Goodwin S."/>
            <person name="Spatafora J."/>
            <person name="Crous P."/>
            <person name="Grigoriev I."/>
        </authorList>
    </citation>
    <scope>NUCLEOTIDE SEQUENCE</scope>
    <source>
        <strain evidence="2">SCOH1-5</strain>
    </source>
</reference>
<accession>A0A6A6FKS4</accession>
<keyword evidence="3" id="KW-1185">Reference proteome</keyword>
<proteinExistence type="predicted"/>
<dbReference type="OrthoDB" id="3640029at2759"/>
<gene>
    <name evidence="2" type="ORF">CERZMDRAFT_96009</name>
</gene>
<dbReference type="Proteomes" id="UP000799539">
    <property type="component" value="Unassembled WGS sequence"/>
</dbReference>
<evidence type="ECO:0000256" key="1">
    <source>
        <dbReference type="SAM" id="MobiDB-lite"/>
    </source>
</evidence>
<feature type="compositionally biased region" description="Basic and acidic residues" evidence="1">
    <location>
        <begin position="1"/>
        <end position="10"/>
    </location>
</feature>